<accession>A0A4V2JBA9</accession>
<comment type="caution">
    <text evidence="1">The sequence shown here is derived from an EMBL/GenBank/DDBJ whole genome shotgun (WGS) entry which is preliminary data.</text>
</comment>
<proteinExistence type="predicted"/>
<dbReference type="OrthoDB" id="1161475at2"/>
<dbReference type="RefSeq" id="WP_130935059.1">
    <property type="nucleotide sequence ID" value="NZ_BMEE01000001.1"/>
</dbReference>
<evidence type="ECO:0000313" key="1">
    <source>
        <dbReference type="EMBL" id="TBN18541.1"/>
    </source>
</evidence>
<reference evidence="1 2" key="1">
    <citation type="journal article" date="2015" name="Int. J. Syst. Evol. Microbiol.">
        <title>Hyunsoonleella pacifica sp. nov., isolated from seawater of South Pacific Gyre.</title>
        <authorList>
            <person name="Gao X."/>
            <person name="Zhang Z."/>
            <person name="Dai X."/>
            <person name="Zhang X.H."/>
        </authorList>
    </citation>
    <scope>NUCLEOTIDE SEQUENCE [LARGE SCALE GENOMIC DNA]</scope>
    <source>
        <strain evidence="1 2">SW033</strain>
    </source>
</reference>
<dbReference type="EMBL" id="SIRS01000001">
    <property type="protein sequence ID" value="TBN18541.1"/>
    <property type="molecule type" value="Genomic_DNA"/>
</dbReference>
<dbReference type="InterPro" id="IPR032710">
    <property type="entry name" value="NTF2-like_dom_sf"/>
</dbReference>
<sequence length="149" mass="16911">MRLIKHVFVIGIFILSIITHAQEKQTIMANENIITTFLNGFDDTSKITESLSLLADDYQFTSPTDALYSKIEFIEEAKNVAKVLTGLKINKIAVSGNWVAANYTFMSAIKGLENTTANEWFRVENGKIKESHLIYDASEWRKVFESVKQ</sequence>
<dbReference type="Proteomes" id="UP000292372">
    <property type="component" value="Unassembled WGS sequence"/>
</dbReference>
<protein>
    <submittedName>
        <fullName evidence="1">Nuclear transport factor 2 family protein</fullName>
    </submittedName>
</protein>
<dbReference type="AlphaFoldDB" id="A0A4V2JBA9"/>
<dbReference type="Gene3D" id="3.10.450.50">
    <property type="match status" value="1"/>
</dbReference>
<name>A0A4V2JBA9_9FLAO</name>
<keyword evidence="2" id="KW-1185">Reference proteome</keyword>
<dbReference type="SUPFAM" id="SSF54427">
    <property type="entry name" value="NTF2-like"/>
    <property type="match status" value="1"/>
</dbReference>
<evidence type="ECO:0000313" key="2">
    <source>
        <dbReference type="Proteomes" id="UP000292372"/>
    </source>
</evidence>
<gene>
    <name evidence="1" type="ORF">EYD46_00290</name>
</gene>
<organism evidence="1 2">
    <name type="scientific">Hyunsoonleella pacifica</name>
    <dbReference type="NCBI Taxonomy" id="1080224"/>
    <lineage>
        <taxon>Bacteria</taxon>
        <taxon>Pseudomonadati</taxon>
        <taxon>Bacteroidota</taxon>
        <taxon>Flavobacteriia</taxon>
        <taxon>Flavobacteriales</taxon>
        <taxon>Flavobacteriaceae</taxon>
    </lineage>
</organism>